<dbReference type="InterPro" id="IPR039561">
    <property type="entry name" value="Peptidase_M15C"/>
</dbReference>
<gene>
    <name evidence="3" type="ORF">P5G62_029825</name>
</gene>
<keyword evidence="4" id="KW-1185">Reference proteome</keyword>
<protein>
    <submittedName>
        <fullName evidence="3">M15 family metallopeptidase</fullName>
    </submittedName>
</protein>
<sequence>MKLNWKGRLLFTFIIGLIILFFVQNPIGTSLLNRLNLGDSAPMPTELHPVVRERSNQLIQQAADKGIVMVITDEFRSIDDQDRLYEQGRTVSGNIVTNARGGESFHNFGLAIDFAIKTPSADIIWDMQYDGNKNGNADWNEVVEMAKALGFEWGGDWAQFKDYPHLQMNFGLTLADLQNGKRPVDLSLTADTN</sequence>
<dbReference type="RefSeq" id="WP_348527174.1">
    <property type="nucleotide sequence ID" value="NZ_JAROBZ020000009.1"/>
</dbReference>
<proteinExistence type="predicted"/>
<evidence type="ECO:0000256" key="1">
    <source>
        <dbReference type="SAM" id="Phobius"/>
    </source>
</evidence>
<dbReference type="Gene3D" id="3.30.1380.10">
    <property type="match status" value="1"/>
</dbReference>
<feature type="transmembrane region" description="Helical" evidence="1">
    <location>
        <begin position="9"/>
        <end position="27"/>
    </location>
</feature>
<keyword evidence="1" id="KW-1133">Transmembrane helix</keyword>
<evidence type="ECO:0000313" key="4">
    <source>
        <dbReference type="Proteomes" id="UP001241748"/>
    </source>
</evidence>
<dbReference type="InterPro" id="IPR009045">
    <property type="entry name" value="Zn_M74/Hedgehog-like"/>
</dbReference>
<dbReference type="PANTHER" id="PTHR34385:SF1">
    <property type="entry name" value="PEPTIDOGLYCAN L-ALANYL-D-GLUTAMATE ENDOPEPTIDASE CWLK"/>
    <property type="match status" value="1"/>
</dbReference>
<reference evidence="3 4" key="1">
    <citation type="submission" date="2024-05" db="EMBL/GenBank/DDBJ databases">
        <authorList>
            <person name="Venkateswaran K."/>
        </authorList>
    </citation>
    <scope>NUCLEOTIDE SEQUENCE [LARGE SCALE GENOMIC DNA]</scope>
    <source>
        <strain evidence="3 4">179-C4-2-HS</strain>
    </source>
</reference>
<comment type="caution">
    <text evidence="3">The sequence shown here is derived from an EMBL/GenBank/DDBJ whole genome shotgun (WGS) entry which is preliminary data.</text>
</comment>
<feature type="domain" description="Peptidase M15C" evidence="2">
    <location>
        <begin position="99"/>
        <end position="168"/>
    </location>
</feature>
<dbReference type="Proteomes" id="UP001241748">
    <property type="component" value="Unassembled WGS sequence"/>
</dbReference>
<organism evidence="3 4">
    <name type="scientific">Neobacillus driksii</name>
    <dbReference type="NCBI Taxonomy" id="3035913"/>
    <lineage>
        <taxon>Bacteria</taxon>
        <taxon>Bacillati</taxon>
        <taxon>Bacillota</taxon>
        <taxon>Bacilli</taxon>
        <taxon>Bacillales</taxon>
        <taxon>Bacillaceae</taxon>
        <taxon>Neobacillus</taxon>
    </lineage>
</organism>
<evidence type="ECO:0000313" key="3">
    <source>
        <dbReference type="EMBL" id="MFB3171272.1"/>
    </source>
</evidence>
<keyword evidence="1" id="KW-0812">Transmembrane</keyword>
<dbReference type="EMBL" id="JAROBZ020000009">
    <property type="protein sequence ID" value="MFB3171272.1"/>
    <property type="molecule type" value="Genomic_DNA"/>
</dbReference>
<dbReference type="InterPro" id="IPR052179">
    <property type="entry name" value="DD-CPase-like"/>
</dbReference>
<name>A0ABV4Z2F3_9BACI</name>
<keyword evidence="1" id="KW-0472">Membrane</keyword>
<dbReference type="SUPFAM" id="SSF55166">
    <property type="entry name" value="Hedgehog/DD-peptidase"/>
    <property type="match status" value="1"/>
</dbReference>
<dbReference type="PANTHER" id="PTHR34385">
    <property type="entry name" value="D-ALANYL-D-ALANINE CARBOXYPEPTIDASE"/>
    <property type="match status" value="1"/>
</dbReference>
<dbReference type="Pfam" id="PF13539">
    <property type="entry name" value="Peptidase_M15_4"/>
    <property type="match status" value="1"/>
</dbReference>
<accession>A0ABV4Z2F3</accession>
<evidence type="ECO:0000259" key="2">
    <source>
        <dbReference type="Pfam" id="PF13539"/>
    </source>
</evidence>
<dbReference type="CDD" id="cd14845">
    <property type="entry name" value="L-Ala-D-Glu_peptidase_like"/>
    <property type="match status" value="1"/>
</dbReference>